<dbReference type="SUPFAM" id="SSF101307">
    <property type="entry name" value="YutG-like"/>
    <property type="match status" value="1"/>
</dbReference>
<evidence type="ECO:0000259" key="2">
    <source>
        <dbReference type="Pfam" id="PF04608"/>
    </source>
</evidence>
<proteinExistence type="predicted"/>
<keyword evidence="1" id="KW-0472">Membrane</keyword>
<accession>A0A1W1BD89</accession>
<dbReference type="GO" id="GO:0006629">
    <property type="term" value="P:lipid metabolic process"/>
    <property type="evidence" value="ECO:0007669"/>
    <property type="project" value="InterPro"/>
</dbReference>
<feature type="transmembrane region" description="Helical" evidence="1">
    <location>
        <begin position="31"/>
        <end position="59"/>
    </location>
</feature>
<evidence type="ECO:0000313" key="3">
    <source>
        <dbReference type="EMBL" id="SFV51453.1"/>
    </source>
</evidence>
<dbReference type="InterPro" id="IPR036681">
    <property type="entry name" value="PgpA-like_sf"/>
</dbReference>
<gene>
    <name evidence="3" type="ORF">MNB_SV-9-226</name>
</gene>
<dbReference type="CDD" id="cd06971">
    <property type="entry name" value="PgpA"/>
    <property type="match status" value="1"/>
</dbReference>
<dbReference type="PANTHER" id="PTHR36305:SF1">
    <property type="entry name" value="PHOSPHATIDYLGLYCEROPHOSPHATASE A"/>
    <property type="match status" value="1"/>
</dbReference>
<dbReference type="GO" id="GO:0008962">
    <property type="term" value="F:phosphatidylglycerophosphatase activity"/>
    <property type="evidence" value="ECO:0007669"/>
    <property type="project" value="UniProtKB-EC"/>
</dbReference>
<keyword evidence="1" id="KW-0812">Transmembrane</keyword>
<protein>
    <submittedName>
        <fullName evidence="3">Phosphatidylglycerophosphatase A</fullName>
        <ecNumber evidence="3">3.1.3.27</ecNumber>
    </submittedName>
</protein>
<feature type="domain" description="YutG/PgpA" evidence="2">
    <location>
        <begin position="7"/>
        <end position="155"/>
    </location>
</feature>
<dbReference type="AlphaFoldDB" id="A0A1W1BD89"/>
<keyword evidence="3" id="KW-0378">Hydrolase</keyword>
<dbReference type="PANTHER" id="PTHR36305">
    <property type="entry name" value="PHOSPHATIDYLGLYCEROPHOSPHATASE A"/>
    <property type="match status" value="1"/>
</dbReference>
<reference evidence="3" key="1">
    <citation type="submission" date="2016-10" db="EMBL/GenBank/DDBJ databases">
        <authorList>
            <person name="de Groot N.N."/>
        </authorList>
    </citation>
    <scope>NUCLEOTIDE SEQUENCE</scope>
</reference>
<organism evidence="3">
    <name type="scientific">hydrothermal vent metagenome</name>
    <dbReference type="NCBI Taxonomy" id="652676"/>
    <lineage>
        <taxon>unclassified sequences</taxon>
        <taxon>metagenomes</taxon>
        <taxon>ecological metagenomes</taxon>
    </lineage>
</organism>
<dbReference type="EMBL" id="FPHG01000009">
    <property type="protein sequence ID" value="SFV51453.1"/>
    <property type="molecule type" value="Genomic_DNA"/>
</dbReference>
<dbReference type="Pfam" id="PF04608">
    <property type="entry name" value="PgpA"/>
    <property type="match status" value="1"/>
</dbReference>
<dbReference type="InterPro" id="IPR007686">
    <property type="entry name" value="YutG/PgpA"/>
</dbReference>
<dbReference type="EC" id="3.1.3.27" evidence="3"/>
<name>A0A1W1BD89_9ZZZZ</name>
<evidence type="ECO:0000256" key="1">
    <source>
        <dbReference type="SAM" id="Phobius"/>
    </source>
</evidence>
<dbReference type="PIRSF" id="PIRSF006162">
    <property type="entry name" value="PgpA"/>
    <property type="match status" value="1"/>
</dbReference>
<feature type="transmembrane region" description="Helical" evidence="1">
    <location>
        <begin position="142"/>
        <end position="164"/>
    </location>
</feature>
<sequence length="170" mass="18496">MTLQKLFLTFFGSGLSPKAPGTVGTLASLPFGVIIIDTMGVDTLFMLTLAITIIGIFEINKYEKITGIHDQQEIVIDETAGIWLTLMISYSTLSTLSFEYAEVTTIILSFLSFRLFDIWKPSTIGVIDKKVDGGLGVMGDDILAGFAGGFLTVLILLGIEKLYLSLFVIN</sequence>
<keyword evidence="1" id="KW-1133">Transmembrane helix</keyword>
<dbReference type="InterPro" id="IPR026037">
    <property type="entry name" value="PgpA"/>
</dbReference>